<feature type="compositionally biased region" description="Basic and acidic residues" evidence="1">
    <location>
        <begin position="80"/>
        <end position="90"/>
    </location>
</feature>
<dbReference type="Proteomes" id="UP000261600">
    <property type="component" value="Unplaced"/>
</dbReference>
<feature type="region of interest" description="Disordered" evidence="1">
    <location>
        <begin position="55"/>
        <end position="97"/>
    </location>
</feature>
<accession>A0A3Q3QHH0</accession>
<name>A0A3Q3QHH0_MONAL</name>
<sequence length="160" mass="17584">ETRPESCCRFSPDAHMVVERGRKKPNLPPSVHSLPLGLNGKDGFGAEAEAWVGGAGRQTSVTTDKHSSVSKGEVVGGGQGREREETRGEAGNDAQGSFAKIKQWSEKHGRTEAYVSPGVSVCVCVCVCPWFPRQEGREWARQHSSRIWVLLFFFFHQSIA</sequence>
<protein>
    <submittedName>
        <fullName evidence="2">Uncharacterized protein</fullName>
    </submittedName>
</protein>
<reference evidence="2" key="2">
    <citation type="submission" date="2025-09" db="UniProtKB">
        <authorList>
            <consortium name="Ensembl"/>
        </authorList>
    </citation>
    <scope>IDENTIFICATION</scope>
</reference>
<dbReference type="Ensembl" id="ENSMALT00000013025.1">
    <property type="protein sequence ID" value="ENSMALP00000012756.1"/>
    <property type="gene ID" value="ENSMALG00000009041.1"/>
</dbReference>
<keyword evidence="3" id="KW-1185">Reference proteome</keyword>
<evidence type="ECO:0000313" key="3">
    <source>
        <dbReference type="Proteomes" id="UP000261600"/>
    </source>
</evidence>
<reference evidence="2" key="1">
    <citation type="submission" date="2025-08" db="UniProtKB">
        <authorList>
            <consortium name="Ensembl"/>
        </authorList>
    </citation>
    <scope>IDENTIFICATION</scope>
</reference>
<evidence type="ECO:0000313" key="2">
    <source>
        <dbReference type="Ensembl" id="ENSMALP00000012756.1"/>
    </source>
</evidence>
<organism evidence="2 3">
    <name type="scientific">Monopterus albus</name>
    <name type="common">Swamp eel</name>
    <dbReference type="NCBI Taxonomy" id="43700"/>
    <lineage>
        <taxon>Eukaryota</taxon>
        <taxon>Metazoa</taxon>
        <taxon>Chordata</taxon>
        <taxon>Craniata</taxon>
        <taxon>Vertebrata</taxon>
        <taxon>Euteleostomi</taxon>
        <taxon>Actinopterygii</taxon>
        <taxon>Neopterygii</taxon>
        <taxon>Teleostei</taxon>
        <taxon>Neoteleostei</taxon>
        <taxon>Acanthomorphata</taxon>
        <taxon>Anabantaria</taxon>
        <taxon>Synbranchiformes</taxon>
        <taxon>Synbranchidae</taxon>
        <taxon>Monopterus</taxon>
    </lineage>
</organism>
<dbReference type="AlphaFoldDB" id="A0A3Q3QHH0"/>
<proteinExistence type="predicted"/>
<evidence type="ECO:0000256" key="1">
    <source>
        <dbReference type="SAM" id="MobiDB-lite"/>
    </source>
</evidence>